<feature type="region of interest" description="Disordered" evidence="1">
    <location>
        <begin position="41"/>
        <end position="124"/>
    </location>
</feature>
<evidence type="ECO:0000313" key="2">
    <source>
        <dbReference type="EMBL" id="CAI0440645.1"/>
    </source>
</evidence>
<dbReference type="EMBL" id="CAMGYJ010000007">
    <property type="protein sequence ID" value="CAI0440645.1"/>
    <property type="molecule type" value="Genomic_DNA"/>
</dbReference>
<feature type="compositionally biased region" description="Basic and acidic residues" evidence="1">
    <location>
        <begin position="74"/>
        <end position="95"/>
    </location>
</feature>
<protein>
    <submittedName>
        <fullName evidence="2">Uncharacterized protein</fullName>
    </submittedName>
</protein>
<dbReference type="AlphaFoldDB" id="A0AAV0M2M8"/>
<accession>A0AAV0M2M8</accession>
<feature type="compositionally biased region" description="Basic and acidic residues" evidence="1">
    <location>
        <begin position="103"/>
        <end position="124"/>
    </location>
</feature>
<proteinExistence type="predicted"/>
<evidence type="ECO:0000256" key="1">
    <source>
        <dbReference type="SAM" id="MobiDB-lite"/>
    </source>
</evidence>
<dbReference type="Proteomes" id="UP001154282">
    <property type="component" value="Unassembled WGS sequence"/>
</dbReference>
<reference evidence="2" key="1">
    <citation type="submission" date="2022-08" db="EMBL/GenBank/DDBJ databases">
        <authorList>
            <person name="Gutierrez-Valencia J."/>
        </authorList>
    </citation>
    <scope>NUCLEOTIDE SEQUENCE</scope>
</reference>
<name>A0AAV0M2M8_9ROSI</name>
<evidence type="ECO:0000313" key="3">
    <source>
        <dbReference type="Proteomes" id="UP001154282"/>
    </source>
</evidence>
<organism evidence="2 3">
    <name type="scientific">Linum tenue</name>
    <dbReference type="NCBI Taxonomy" id="586396"/>
    <lineage>
        <taxon>Eukaryota</taxon>
        <taxon>Viridiplantae</taxon>
        <taxon>Streptophyta</taxon>
        <taxon>Embryophyta</taxon>
        <taxon>Tracheophyta</taxon>
        <taxon>Spermatophyta</taxon>
        <taxon>Magnoliopsida</taxon>
        <taxon>eudicotyledons</taxon>
        <taxon>Gunneridae</taxon>
        <taxon>Pentapetalae</taxon>
        <taxon>rosids</taxon>
        <taxon>fabids</taxon>
        <taxon>Malpighiales</taxon>
        <taxon>Linaceae</taxon>
        <taxon>Linum</taxon>
    </lineage>
</organism>
<sequence>MGPPGRASCVVPVLENVPGGSLSLDRRLASLHGFPRPLLQVRAPIRDPNPRPSGAPQWRQRGGGSGWPFAEAVWPDRRAPEEHDQGREEAHREAGKGPGVDCGRVHGGPDPRSERNDAEDRRRR</sequence>
<comment type="caution">
    <text evidence="2">The sequence shown here is derived from an EMBL/GenBank/DDBJ whole genome shotgun (WGS) entry which is preliminary data.</text>
</comment>
<gene>
    <name evidence="2" type="ORF">LITE_LOCUS26591</name>
</gene>
<keyword evidence="3" id="KW-1185">Reference proteome</keyword>